<dbReference type="AlphaFoldDB" id="A0A2T2WSW7"/>
<evidence type="ECO:0000256" key="8">
    <source>
        <dbReference type="SAM" id="SignalP"/>
    </source>
</evidence>
<dbReference type="InterPro" id="IPR018392">
    <property type="entry name" value="LysM"/>
</dbReference>
<dbReference type="InterPro" id="IPR051202">
    <property type="entry name" value="Peptidase_C40"/>
</dbReference>
<evidence type="ECO:0000259" key="9">
    <source>
        <dbReference type="PROSITE" id="PS51782"/>
    </source>
</evidence>
<dbReference type="Proteomes" id="UP000242699">
    <property type="component" value="Unassembled WGS sequence"/>
</dbReference>
<evidence type="ECO:0000256" key="7">
    <source>
        <dbReference type="SAM" id="MobiDB-lite"/>
    </source>
</evidence>
<accession>A0A2T2WSW7</accession>
<dbReference type="Gene3D" id="3.90.1720.10">
    <property type="entry name" value="endopeptidase domain like (from Nostoc punctiforme)"/>
    <property type="match status" value="1"/>
</dbReference>
<feature type="compositionally biased region" description="Low complexity" evidence="7">
    <location>
        <begin position="170"/>
        <end position="188"/>
    </location>
</feature>
<dbReference type="PANTHER" id="PTHR47053:SF1">
    <property type="entry name" value="MUREIN DD-ENDOPEPTIDASE MEPH-RELATED"/>
    <property type="match status" value="1"/>
</dbReference>
<feature type="chain" id="PRO_5039574516" evidence="8">
    <location>
        <begin position="25"/>
        <end position="384"/>
    </location>
</feature>
<comment type="similarity">
    <text evidence="1">Belongs to the peptidase C40 family.</text>
</comment>
<sequence length="384" mass="40136">MNRLLSKKVTAGLAVSLLSMPAAMSLLSVSAPSHSVLASTVASVSPHYLSSRSYTVQPGDTLGSIAYRFHTTVAILAAINHIANPNTIYIGQILHISTAASSGLRSQSSSSSPSFETAHSTTYTVHPGDTLSAIASRFHVTVAQLVQWNHIANPNIISVGQVLVIGASTASSSSSDSSSSTSSTSSSARKYTVQSGDTLSLIAQKFGISWQTLASFNHLSNPNVLQVGEVLEIPGKQAASSTSAQLPAQSASVGFGQAIVNTAEHLLGIPYVWGGASPSTGFDCSGLVQYVFRQNGIPMPRTSWAQYAYVTKIAKSQLQPGDLVFFQTDGPGASHVGIYIGAAPQLGYSQAFIEAPQPGQSVQISNLNDPFYVDHYYGAGTVNP</sequence>
<feature type="region of interest" description="Disordered" evidence="7">
    <location>
        <begin position="170"/>
        <end position="189"/>
    </location>
</feature>
<dbReference type="PROSITE" id="PS51935">
    <property type="entry name" value="NLPC_P60"/>
    <property type="match status" value="1"/>
</dbReference>
<dbReference type="InterPro" id="IPR036779">
    <property type="entry name" value="LysM_dom_sf"/>
</dbReference>
<reference evidence="11 12" key="1">
    <citation type="journal article" date="2014" name="BMC Genomics">
        <title>Comparison of environmental and isolate Sulfobacillus genomes reveals diverse carbon, sulfur, nitrogen, and hydrogen metabolisms.</title>
        <authorList>
            <person name="Justice N.B."/>
            <person name="Norman A."/>
            <person name="Brown C.T."/>
            <person name="Singh A."/>
            <person name="Thomas B.C."/>
            <person name="Banfield J.F."/>
        </authorList>
    </citation>
    <scope>NUCLEOTIDE SEQUENCE [LARGE SCALE GENOMIC DNA]</scope>
    <source>
        <strain evidence="11">AMDSBA1</strain>
    </source>
</reference>
<protein>
    <submittedName>
        <fullName evidence="11">Peptidoglycan endopeptidase</fullName>
    </submittedName>
</protein>
<feature type="domain" description="LysM" evidence="9">
    <location>
        <begin position="189"/>
        <end position="233"/>
    </location>
</feature>
<comment type="caution">
    <text evidence="11">The sequence shown here is derived from an EMBL/GenBank/DDBJ whole genome shotgun (WGS) entry which is preliminary data.</text>
</comment>
<dbReference type="SUPFAM" id="SSF54106">
    <property type="entry name" value="LysM domain"/>
    <property type="match status" value="3"/>
</dbReference>
<keyword evidence="2" id="KW-0645">Protease</keyword>
<dbReference type="PANTHER" id="PTHR47053">
    <property type="entry name" value="MUREIN DD-ENDOPEPTIDASE MEPH-RELATED"/>
    <property type="match status" value="1"/>
</dbReference>
<dbReference type="InterPro" id="IPR038765">
    <property type="entry name" value="Papain-like_cys_pep_sf"/>
</dbReference>
<feature type="domain" description="LysM" evidence="9">
    <location>
        <begin position="121"/>
        <end position="165"/>
    </location>
</feature>
<dbReference type="Pfam" id="PF01476">
    <property type="entry name" value="LysM"/>
    <property type="match status" value="3"/>
</dbReference>
<dbReference type="GO" id="GO:0008234">
    <property type="term" value="F:cysteine-type peptidase activity"/>
    <property type="evidence" value="ECO:0007669"/>
    <property type="project" value="UniProtKB-KW"/>
</dbReference>
<evidence type="ECO:0000259" key="10">
    <source>
        <dbReference type="PROSITE" id="PS51935"/>
    </source>
</evidence>
<dbReference type="InterPro" id="IPR000064">
    <property type="entry name" value="NLP_P60_dom"/>
</dbReference>
<keyword evidence="3 8" id="KW-0732">Signal</keyword>
<dbReference type="Gene3D" id="3.10.350.10">
    <property type="entry name" value="LysM domain"/>
    <property type="match status" value="3"/>
</dbReference>
<feature type="signal peptide" evidence="8">
    <location>
        <begin position="1"/>
        <end position="24"/>
    </location>
</feature>
<dbReference type="Pfam" id="PF00877">
    <property type="entry name" value="NLPC_P60"/>
    <property type="match status" value="1"/>
</dbReference>
<dbReference type="GO" id="GO:0006508">
    <property type="term" value="P:proteolysis"/>
    <property type="evidence" value="ECO:0007669"/>
    <property type="project" value="UniProtKB-KW"/>
</dbReference>
<evidence type="ECO:0000256" key="2">
    <source>
        <dbReference type="ARBA" id="ARBA00022670"/>
    </source>
</evidence>
<evidence type="ECO:0000313" key="12">
    <source>
        <dbReference type="Proteomes" id="UP000242699"/>
    </source>
</evidence>
<proteinExistence type="inferred from homology"/>
<dbReference type="CDD" id="cd00118">
    <property type="entry name" value="LysM"/>
    <property type="match status" value="3"/>
</dbReference>
<dbReference type="SUPFAM" id="SSF54001">
    <property type="entry name" value="Cysteine proteinases"/>
    <property type="match status" value="1"/>
</dbReference>
<keyword evidence="6" id="KW-0788">Thiol protease</keyword>
<evidence type="ECO:0000256" key="1">
    <source>
        <dbReference type="ARBA" id="ARBA00007074"/>
    </source>
</evidence>
<evidence type="ECO:0000313" key="11">
    <source>
        <dbReference type="EMBL" id="PSR25345.1"/>
    </source>
</evidence>
<feature type="domain" description="LysM" evidence="9">
    <location>
        <begin position="52"/>
        <end position="96"/>
    </location>
</feature>
<keyword evidence="5" id="KW-0378">Hydrolase</keyword>
<feature type="domain" description="NlpC/P60" evidence="10">
    <location>
        <begin position="253"/>
        <end position="383"/>
    </location>
</feature>
<evidence type="ECO:0000256" key="3">
    <source>
        <dbReference type="ARBA" id="ARBA00022729"/>
    </source>
</evidence>
<name>A0A2T2WSW7_9FIRM</name>
<keyword evidence="4" id="KW-0677">Repeat</keyword>
<evidence type="ECO:0000256" key="5">
    <source>
        <dbReference type="ARBA" id="ARBA00022801"/>
    </source>
</evidence>
<gene>
    <name evidence="11" type="ORF">C7B43_16980</name>
</gene>
<dbReference type="SMART" id="SM00257">
    <property type="entry name" value="LysM"/>
    <property type="match status" value="3"/>
</dbReference>
<dbReference type="PROSITE" id="PS51782">
    <property type="entry name" value="LYSM"/>
    <property type="match status" value="3"/>
</dbReference>
<dbReference type="EMBL" id="PXYT01000056">
    <property type="protein sequence ID" value="PSR25345.1"/>
    <property type="molecule type" value="Genomic_DNA"/>
</dbReference>
<evidence type="ECO:0000256" key="4">
    <source>
        <dbReference type="ARBA" id="ARBA00022737"/>
    </source>
</evidence>
<organism evidence="11 12">
    <name type="scientific">Sulfobacillus benefaciens</name>
    <dbReference type="NCBI Taxonomy" id="453960"/>
    <lineage>
        <taxon>Bacteria</taxon>
        <taxon>Bacillati</taxon>
        <taxon>Bacillota</taxon>
        <taxon>Clostridia</taxon>
        <taxon>Eubacteriales</taxon>
        <taxon>Clostridiales Family XVII. Incertae Sedis</taxon>
        <taxon>Sulfobacillus</taxon>
    </lineage>
</organism>
<evidence type="ECO:0000256" key="6">
    <source>
        <dbReference type="ARBA" id="ARBA00022807"/>
    </source>
</evidence>